<sequence>MRIINDFVWKENEKSFTWTFEGENKEKLFKNVPRSVVELSDKSGFAIVGSYDEFGKKNAFILNADGTERLIFTIPNKIRDAICFHEIYYIMGELTAIIVAGGIDFACIINSDTGEFKEIYETR</sequence>
<comment type="caution">
    <text evidence="1">The sequence shown here is derived from an EMBL/GenBank/DDBJ whole genome shotgun (WGS) entry which is preliminary data.</text>
</comment>
<dbReference type="RefSeq" id="WP_204204323.1">
    <property type="nucleotide sequence ID" value="NZ_JAFELM010000036.1"/>
</dbReference>
<gene>
    <name evidence="1" type="ORF">JR050_15000</name>
</gene>
<dbReference type="EMBL" id="JAFELM010000036">
    <property type="protein sequence ID" value="MBM6618976.1"/>
    <property type="molecule type" value="Genomic_DNA"/>
</dbReference>
<accession>A0ABS2DKP3</accession>
<proteinExistence type="predicted"/>
<dbReference type="Proteomes" id="UP001518925">
    <property type="component" value="Unassembled WGS sequence"/>
</dbReference>
<name>A0ABS2DKP3_9BACI</name>
<keyword evidence="2" id="KW-1185">Reference proteome</keyword>
<reference evidence="1 2" key="1">
    <citation type="submission" date="2021-02" db="EMBL/GenBank/DDBJ databases">
        <title>Bacillus sp. RD4P76, an endophyte from a halophyte.</title>
        <authorList>
            <person name="Sun J.-Q."/>
        </authorList>
    </citation>
    <scope>NUCLEOTIDE SEQUENCE [LARGE SCALE GENOMIC DNA]</scope>
    <source>
        <strain evidence="1 2">RD4P76</strain>
    </source>
</reference>
<protein>
    <submittedName>
        <fullName evidence="1">Uncharacterized protein</fullName>
    </submittedName>
</protein>
<organism evidence="1 2">
    <name type="scientific">Bacillus suaedaesalsae</name>
    <dbReference type="NCBI Taxonomy" id="2810349"/>
    <lineage>
        <taxon>Bacteria</taxon>
        <taxon>Bacillati</taxon>
        <taxon>Bacillota</taxon>
        <taxon>Bacilli</taxon>
        <taxon>Bacillales</taxon>
        <taxon>Bacillaceae</taxon>
        <taxon>Bacillus</taxon>
    </lineage>
</organism>
<evidence type="ECO:0000313" key="1">
    <source>
        <dbReference type="EMBL" id="MBM6618976.1"/>
    </source>
</evidence>
<evidence type="ECO:0000313" key="2">
    <source>
        <dbReference type="Proteomes" id="UP001518925"/>
    </source>
</evidence>